<feature type="domain" description="Rhodanese" evidence="1">
    <location>
        <begin position="25"/>
        <end position="117"/>
    </location>
</feature>
<proteinExistence type="predicted"/>
<gene>
    <name evidence="2" type="ORF">CUN59_05430</name>
</gene>
<dbReference type="PANTHER" id="PTHR43629">
    <property type="entry name" value="PEPTIDYL-PROLYL CIS-TRANS ISOMERASE"/>
    <property type="match status" value="1"/>
</dbReference>
<protein>
    <submittedName>
        <fullName evidence="2">Rhodanese-related sulfurtransferase</fullName>
    </submittedName>
</protein>
<dbReference type="PANTHER" id="PTHR43629:SF2">
    <property type="entry name" value="RHODANESE-LIKE_PPIC DOMAIN-CONTAINING PROTEIN 12, CHLOROPLASTIC"/>
    <property type="match status" value="1"/>
</dbReference>
<comment type="caution">
    <text evidence="2">The sequence shown here is derived from an EMBL/GenBank/DDBJ whole genome shotgun (WGS) entry which is preliminary data.</text>
</comment>
<dbReference type="InterPro" id="IPR036873">
    <property type="entry name" value="Rhodanese-like_dom_sf"/>
</dbReference>
<dbReference type="Proteomes" id="UP000239589">
    <property type="component" value="Unassembled WGS sequence"/>
</dbReference>
<dbReference type="SUPFAM" id="SSF52821">
    <property type="entry name" value="Rhodanese/Cell cycle control phosphatase"/>
    <property type="match status" value="1"/>
</dbReference>
<dbReference type="AlphaFoldDB" id="A0A2S6CWY9"/>
<dbReference type="InterPro" id="IPR001763">
    <property type="entry name" value="Rhodanese-like_dom"/>
</dbReference>
<keyword evidence="3" id="KW-1185">Reference proteome</keyword>
<dbReference type="Gene3D" id="3.40.250.10">
    <property type="entry name" value="Rhodanese-like domain"/>
    <property type="match status" value="1"/>
</dbReference>
<dbReference type="OrthoDB" id="9800872at2"/>
<dbReference type="EMBL" id="PGEM01000031">
    <property type="protein sequence ID" value="PPJ64304.1"/>
    <property type="molecule type" value="Genomic_DNA"/>
</dbReference>
<dbReference type="RefSeq" id="WP_104386876.1">
    <property type="nucleotide sequence ID" value="NZ_PGEM01000031.1"/>
</dbReference>
<name>A0A2S6CWY9_9CYAN</name>
<evidence type="ECO:0000313" key="3">
    <source>
        <dbReference type="Proteomes" id="UP000239589"/>
    </source>
</evidence>
<dbReference type="Pfam" id="PF00581">
    <property type="entry name" value="Rhodanese"/>
    <property type="match status" value="1"/>
</dbReference>
<dbReference type="GO" id="GO:0016740">
    <property type="term" value="F:transferase activity"/>
    <property type="evidence" value="ECO:0007669"/>
    <property type="project" value="UniProtKB-KW"/>
</dbReference>
<evidence type="ECO:0000313" key="2">
    <source>
        <dbReference type="EMBL" id="PPJ64304.1"/>
    </source>
</evidence>
<dbReference type="PROSITE" id="PS50206">
    <property type="entry name" value="RHODANESE_3"/>
    <property type="match status" value="1"/>
</dbReference>
<accession>A0A2S6CWY9</accession>
<reference evidence="2 3" key="1">
    <citation type="submission" date="2018-02" db="EMBL/GenBank/DDBJ databases">
        <title>Discovery of a pederin family compound in a non-symbiotic bloom-forming cyanobacterium.</title>
        <authorList>
            <person name="Kust A."/>
            <person name="Mares J."/>
            <person name="Jokela J."/>
            <person name="Urajova P."/>
            <person name="Hajek J."/>
            <person name="Saurav K."/>
            <person name="Voracova K."/>
            <person name="Fewer D.P."/>
            <person name="Haapaniemi E."/>
            <person name="Permi P."/>
            <person name="Rehakova K."/>
            <person name="Sivonen K."/>
            <person name="Hrouzek P."/>
        </authorList>
    </citation>
    <scope>NUCLEOTIDE SEQUENCE [LARGE SCALE GENOMIC DNA]</scope>
    <source>
        <strain evidence="2 3">CHARLIE-1</strain>
    </source>
</reference>
<evidence type="ECO:0000259" key="1">
    <source>
        <dbReference type="PROSITE" id="PS50206"/>
    </source>
</evidence>
<sequence length="119" mass="13185">MTDTSFGQPFSQISVQELAQCLATNEGTIQLIDVREPQEVAISRIDGFVNLPLSKYEQWSDQVAIRLNPTTETLVLCHHGVRSAQMCQWLVTQGFTNVKNITGGISAYSILVDPSVPQY</sequence>
<organism evidence="2 3">
    <name type="scientific">Cuspidothrix issatschenkoi CHARLIE-1</name>
    <dbReference type="NCBI Taxonomy" id="2052836"/>
    <lineage>
        <taxon>Bacteria</taxon>
        <taxon>Bacillati</taxon>
        <taxon>Cyanobacteriota</taxon>
        <taxon>Cyanophyceae</taxon>
        <taxon>Nostocales</taxon>
        <taxon>Aphanizomenonaceae</taxon>
        <taxon>Cuspidothrix</taxon>
    </lineage>
</organism>
<dbReference type="InterPro" id="IPR052204">
    <property type="entry name" value="PpiC/parvulin_rotamase"/>
</dbReference>
<dbReference type="SMART" id="SM00450">
    <property type="entry name" value="RHOD"/>
    <property type="match status" value="1"/>
</dbReference>
<keyword evidence="2" id="KW-0808">Transferase</keyword>